<accession>A0A4R3NF54</accession>
<dbReference type="AlphaFoldDB" id="A0A4R3NF54"/>
<dbReference type="EMBL" id="SMAS01000009">
    <property type="protein sequence ID" value="TCT30370.1"/>
    <property type="molecule type" value="Genomic_DNA"/>
</dbReference>
<organism evidence="1 2">
    <name type="scientific">Providencia alcalifaciens</name>
    <dbReference type="NCBI Taxonomy" id="126385"/>
    <lineage>
        <taxon>Bacteria</taxon>
        <taxon>Pseudomonadati</taxon>
        <taxon>Pseudomonadota</taxon>
        <taxon>Gammaproteobacteria</taxon>
        <taxon>Enterobacterales</taxon>
        <taxon>Morganellaceae</taxon>
        <taxon>Providencia</taxon>
    </lineage>
</organism>
<dbReference type="Proteomes" id="UP000295055">
    <property type="component" value="Unassembled WGS sequence"/>
</dbReference>
<evidence type="ECO:0000313" key="2">
    <source>
        <dbReference type="Proteomes" id="UP000295055"/>
    </source>
</evidence>
<proteinExistence type="predicted"/>
<protein>
    <submittedName>
        <fullName evidence="1">Uncharacterized protein</fullName>
    </submittedName>
</protein>
<comment type="caution">
    <text evidence="1">The sequence shown here is derived from an EMBL/GenBank/DDBJ whole genome shotgun (WGS) entry which is preliminary data.</text>
</comment>
<sequence>MKFAIFISGPFRYLDKVLKQLDELYADNYNYDIYIHLWDSDKGNKKRGLEIVDSNLNELTLVYPRIKKIVIEEQPDEKEVIEIIENVVGKITQKNIVGHSCLTAMFGMFIAINKLYDEVILSQEDYSHILRLRTDISFHDKNLAKIFESPKKDTIYISLNPLIDDSKISDHSMLVPYKYFSQIWKMQYNPTYIQEYYESFFNPEILLGKRISSLSYKTEVVWKRFINYNVVYPNHHQQEPTFIKSLSPNDMFNFYYNEKQKQIALHDFNYIIDYRRTATFKIFIIKMFRKNKFTSKIIDIIKSKIRR</sequence>
<dbReference type="OrthoDB" id="9554557at2"/>
<name>A0A4R3NF54_9GAMM</name>
<reference evidence="1 2" key="1">
    <citation type="submission" date="2019-03" db="EMBL/GenBank/DDBJ databases">
        <title>Genomic analyses of the natural microbiome of Caenorhabditis elegans.</title>
        <authorList>
            <person name="Samuel B."/>
        </authorList>
    </citation>
    <scope>NUCLEOTIDE SEQUENCE [LARGE SCALE GENOMIC DNA]</scope>
    <source>
        <strain evidence="1 2">JUb102</strain>
    </source>
</reference>
<gene>
    <name evidence="1" type="ORF">EC835_109123</name>
</gene>
<dbReference type="RefSeq" id="WP_132497037.1">
    <property type="nucleotide sequence ID" value="NZ_SMAS01000009.1"/>
</dbReference>
<evidence type="ECO:0000313" key="1">
    <source>
        <dbReference type="EMBL" id="TCT30370.1"/>
    </source>
</evidence>